<dbReference type="EMBL" id="JAAIKT010000145">
    <property type="protein sequence ID" value="NEW77733.1"/>
    <property type="molecule type" value="Genomic_DNA"/>
</dbReference>
<organism evidence="1 2">
    <name type="scientific">Streptomyces rhizosphaericus</name>
    <dbReference type="NCBI Taxonomy" id="114699"/>
    <lineage>
        <taxon>Bacteria</taxon>
        <taxon>Bacillati</taxon>
        <taxon>Actinomycetota</taxon>
        <taxon>Actinomycetes</taxon>
        <taxon>Kitasatosporales</taxon>
        <taxon>Streptomycetaceae</taxon>
        <taxon>Streptomyces</taxon>
        <taxon>Streptomyces violaceusniger group</taxon>
    </lineage>
</organism>
<reference evidence="1" key="1">
    <citation type="submission" date="2020-02" db="EMBL/GenBank/DDBJ databases">
        <title>A new Streptomyces sp. for controlling soil-borne diseases.</title>
        <authorList>
            <person name="Li X."/>
            <person name="Tian Y."/>
            <person name="Gao K."/>
        </authorList>
    </citation>
    <scope>NUCLEOTIDE SEQUENCE [LARGE SCALE GENOMIC DNA]</scope>
    <source>
        <strain evidence="1">0250</strain>
    </source>
</reference>
<evidence type="ECO:0000313" key="1">
    <source>
        <dbReference type="EMBL" id="NEW77733.1"/>
    </source>
</evidence>
<evidence type="ECO:0000313" key="2">
    <source>
        <dbReference type="Proteomes" id="UP000476310"/>
    </source>
</evidence>
<dbReference type="AlphaFoldDB" id="A0A6G4AWC8"/>
<name>A0A6G4AWC8_9ACTN</name>
<dbReference type="Proteomes" id="UP000476310">
    <property type="component" value="Unassembled WGS sequence"/>
</dbReference>
<comment type="caution">
    <text evidence="1">The sequence shown here is derived from an EMBL/GenBank/DDBJ whole genome shotgun (WGS) entry which is preliminary data.</text>
</comment>
<accession>A0A6G4AWC8</accession>
<sequence length="312" mass="33031">MPKSHSRKKKTRARSRASGAAYAAVKSGAAHRHPGPDLALPNTSIAPIDPTALENVRCLIGAGWEECTPCQRSLTVMVVTSHPAALMLMAFYIYGGLPDAGSLASAATHRFFAVARTAKASGDLRPLLAMVRAMSRRERAELAEDAMDMWVGMHALHLVPEAHGPGPSPRPAVSGPAGSLPDSLFPDVAQLRPPGADYRLHPALPDGEAGIPPVPVLWVEPHGSAAGYDDLVRRCGFTAVTEEADGDPLWLLHVNEDLGALREVARLATDASGQRRAEWGDHIIDLYLSTGSIAPPSRASTSTCCGRPVKSS</sequence>
<proteinExistence type="predicted"/>
<gene>
    <name evidence="1" type="ORF">G4H13_47390</name>
</gene>
<protein>
    <submittedName>
        <fullName evidence="1">Uncharacterized protein</fullName>
    </submittedName>
</protein>
<keyword evidence="2" id="KW-1185">Reference proteome</keyword>
<dbReference type="RefSeq" id="WP_164437291.1">
    <property type="nucleotide sequence ID" value="NZ_JAAIKT010000145.1"/>
</dbReference>